<dbReference type="SUPFAM" id="SSF53927">
    <property type="entry name" value="Cytidine deaminase-like"/>
    <property type="match status" value="1"/>
</dbReference>
<protein>
    <recommendedName>
        <fullName evidence="8">tRNA-specific adenosine deaminase</fullName>
        <ecNumber evidence="8">3.5.4.33</ecNumber>
    </recommendedName>
</protein>
<keyword evidence="4 8" id="KW-0479">Metal-binding</keyword>
<organism evidence="11 12">
    <name type="scientific">Faecalibacillus faecis</name>
    <dbReference type="NCBI Taxonomy" id="1982628"/>
    <lineage>
        <taxon>Bacteria</taxon>
        <taxon>Bacillati</taxon>
        <taxon>Bacillota</taxon>
        <taxon>Erysipelotrichia</taxon>
        <taxon>Erysipelotrichales</taxon>
        <taxon>Coprobacillaceae</taxon>
        <taxon>Faecalibacillus</taxon>
    </lineage>
</organism>
<dbReference type="PANTHER" id="PTHR11079">
    <property type="entry name" value="CYTOSINE DEAMINASE FAMILY MEMBER"/>
    <property type="match status" value="1"/>
</dbReference>
<comment type="function">
    <text evidence="8">Catalyzes the deamination of adenosine to inosine at the wobble position 34 of tRNA(Arg2).</text>
</comment>
<accession>A0A2T3G189</accession>
<dbReference type="Pfam" id="PF00383">
    <property type="entry name" value="dCMP_cyt_deam_1"/>
    <property type="match status" value="1"/>
</dbReference>
<evidence type="ECO:0000313" key="10">
    <source>
        <dbReference type="EMBL" id="MCB8609146.1"/>
    </source>
</evidence>
<dbReference type="PROSITE" id="PS51747">
    <property type="entry name" value="CYT_DCMP_DEAMINASES_2"/>
    <property type="match status" value="1"/>
</dbReference>
<dbReference type="PROSITE" id="PS00903">
    <property type="entry name" value="CYT_DCMP_DEAMINASES_1"/>
    <property type="match status" value="1"/>
</dbReference>
<reference evidence="12" key="1">
    <citation type="submission" date="2018-03" db="EMBL/GenBank/DDBJ databases">
        <title>Lachnoclostridium SNUG30370 gen.nov., sp.nov., isolated from human faeces.</title>
        <authorList>
            <person name="Seo B."/>
            <person name="Jeon K."/>
            <person name="Ko G."/>
        </authorList>
    </citation>
    <scope>NUCLEOTIDE SEQUENCE [LARGE SCALE GENOMIC DNA]</scope>
    <source>
        <strain evidence="12">SNUG30370</strain>
    </source>
</reference>
<dbReference type="GO" id="GO:0008270">
    <property type="term" value="F:zinc ion binding"/>
    <property type="evidence" value="ECO:0007669"/>
    <property type="project" value="UniProtKB-UniRule"/>
</dbReference>
<dbReference type="InterPro" id="IPR016192">
    <property type="entry name" value="APOBEC/CMP_deaminase_Zn-bd"/>
</dbReference>
<gene>
    <name evidence="8" type="primary">tadA</name>
    <name evidence="11" type="ORF">C7U55_03915</name>
    <name evidence="10" type="ORF">LJD69_00880</name>
</gene>
<evidence type="ECO:0000256" key="1">
    <source>
        <dbReference type="ARBA" id="ARBA00010669"/>
    </source>
</evidence>
<comment type="subunit">
    <text evidence="2 8">Homodimer.</text>
</comment>
<keyword evidence="3 8" id="KW-0819">tRNA processing</keyword>
<dbReference type="GO" id="GO:0002100">
    <property type="term" value="P:tRNA wobble adenosine to inosine editing"/>
    <property type="evidence" value="ECO:0007669"/>
    <property type="project" value="UniProtKB-UniRule"/>
</dbReference>
<evidence type="ECO:0000313" key="11">
    <source>
        <dbReference type="EMBL" id="PST41296.1"/>
    </source>
</evidence>
<comment type="similarity">
    <text evidence="1">Belongs to the cytidine and deoxycytidylate deaminase family. ADAT2 subfamily.</text>
</comment>
<keyword evidence="6 8" id="KW-0862">Zinc</keyword>
<evidence type="ECO:0000256" key="8">
    <source>
        <dbReference type="HAMAP-Rule" id="MF_00972"/>
    </source>
</evidence>
<sequence>MNDEEYMEIAYQEALKALEYDDVPIGCIIVKDDEIIAKAYNQREHLNQTYGHAEMLAIEKACQKIGRWRLDECTLYTTLEPCLMCSGAIIQSHIQRVVYGASDTRWMSLDKLIHLPSPMLNYIPVIQSDILKDKCSKLIKDYFKKKRSKI</sequence>
<dbReference type="InterPro" id="IPR002125">
    <property type="entry name" value="CMP_dCMP_dom"/>
</dbReference>
<reference evidence="10" key="3">
    <citation type="submission" date="2021-10" db="EMBL/GenBank/DDBJ databases">
        <title>Collection of gut derived symbiotic bacterial strains cultured from healthy donors.</title>
        <authorList>
            <person name="Lin H."/>
            <person name="Littmann E."/>
            <person name="Kohout C."/>
            <person name="Pamer E.G."/>
        </authorList>
    </citation>
    <scope>NUCLEOTIDE SEQUENCE</scope>
    <source>
        <strain evidence="10">DFI.4.48</strain>
    </source>
</reference>
<name>A0A2T3G189_9FIRM</name>
<keyword evidence="12" id="KW-1185">Reference proteome</keyword>
<dbReference type="HAMAP" id="MF_00972">
    <property type="entry name" value="tRNA_aden_deaminase"/>
    <property type="match status" value="1"/>
</dbReference>
<dbReference type="Gene3D" id="3.40.140.10">
    <property type="entry name" value="Cytidine Deaminase, domain 2"/>
    <property type="match status" value="1"/>
</dbReference>
<dbReference type="InterPro" id="IPR016193">
    <property type="entry name" value="Cytidine_deaminase-like"/>
</dbReference>
<comment type="cofactor">
    <cofactor evidence="8">
        <name>Zn(2+)</name>
        <dbReference type="ChEBI" id="CHEBI:29105"/>
    </cofactor>
    <text evidence="8">Binds 1 zinc ion per subunit.</text>
</comment>
<dbReference type="AlphaFoldDB" id="A0A2T3G189"/>
<dbReference type="EC" id="3.5.4.33" evidence="8"/>
<dbReference type="GO" id="GO:0052717">
    <property type="term" value="F:tRNA-specific adenosine-34 deaminase activity"/>
    <property type="evidence" value="ECO:0007669"/>
    <property type="project" value="UniProtKB-UniRule"/>
</dbReference>
<comment type="catalytic activity">
    <reaction evidence="7 8">
        <text>adenosine(34) in tRNA + H2O + H(+) = inosine(34) in tRNA + NH4(+)</text>
        <dbReference type="Rhea" id="RHEA:43168"/>
        <dbReference type="Rhea" id="RHEA-COMP:10373"/>
        <dbReference type="Rhea" id="RHEA-COMP:10374"/>
        <dbReference type="ChEBI" id="CHEBI:15377"/>
        <dbReference type="ChEBI" id="CHEBI:15378"/>
        <dbReference type="ChEBI" id="CHEBI:28938"/>
        <dbReference type="ChEBI" id="CHEBI:74411"/>
        <dbReference type="ChEBI" id="CHEBI:82852"/>
        <dbReference type="EC" id="3.5.4.33"/>
    </reaction>
</comment>
<dbReference type="PANTHER" id="PTHR11079:SF202">
    <property type="entry name" value="TRNA-SPECIFIC ADENOSINE DEAMINASE"/>
    <property type="match status" value="1"/>
</dbReference>
<evidence type="ECO:0000256" key="6">
    <source>
        <dbReference type="ARBA" id="ARBA00022833"/>
    </source>
</evidence>
<evidence type="ECO:0000256" key="7">
    <source>
        <dbReference type="ARBA" id="ARBA00048045"/>
    </source>
</evidence>
<dbReference type="Proteomes" id="UP000241201">
    <property type="component" value="Unassembled WGS sequence"/>
</dbReference>
<feature type="binding site" evidence="8">
    <location>
        <position position="85"/>
    </location>
    <ligand>
        <name>Zn(2+)</name>
        <dbReference type="ChEBI" id="CHEBI:29105"/>
        <note>catalytic</note>
    </ligand>
</feature>
<reference evidence="11" key="2">
    <citation type="journal article" date="2019" name="Int. J. Syst. Evol. Microbiol.">
        <title>Faecalibacillus intestinalis gen. nov., sp. nov. and Faecalibacillus faecis sp. nov., isolated from human faeces.</title>
        <authorList>
            <person name="Seo B."/>
            <person name="Jeon K."/>
            <person name="Baek I."/>
            <person name="Lee Y.M."/>
            <person name="Baek K."/>
            <person name="Ko G."/>
        </authorList>
    </citation>
    <scope>NUCLEOTIDE SEQUENCE</scope>
    <source>
        <strain evidence="11">SNUG30370</strain>
    </source>
</reference>
<evidence type="ECO:0000313" key="12">
    <source>
        <dbReference type="Proteomes" id="UP000241201"/>
    </source>
</evidence>
<dbReference type="InterPro" id="IPR028883">
    <property type="entry name" value="tRNA_aden_deaminase"/>
</dbReference>
<evidence type="ECO:0000256" key="2">
    <source>
        <dbReference type="ARBA" id="ARBA00011738"/>
    </source>
</evidence>
<feature type="binding site" evidence="8">
    <location>
        <position position="52"/>
    </location>
    <ligand>
        <name>Zn(2+)</name>
        <dbReference type="ChEBI" id="CHEBI:29105"/>
        <note>catalytic</note>
    </ligand>
</feature>
<feature type="binding site" evidence="8">
    <location>
        <position position="82"/>
    </location>
    <ligand>
        <name>Zn(2+)</name>
        <dbReference type="ChEBI" id="CHEBI:29105"/>
        <note>catalytic</note>
    </ligand>
</feature>
<dbReference type="GeneID" id="77470248"/>
<dbReference type="RefSeq" id="WP_106987436.1">
    <property type="nucleotide sequence ID" value="NZ_DAWBWI010000007.1"/>
</dbReference>
<evidence type="ECO:0000256" key="4">
    <source>
        <dbReference type="ARBA" id="ARBA00022723"/>
    </source>
</evidence>
<dbReference type="EMBL" id="JAJDKZ010000002">
    <property type="protein sequence ID" value="MCB8609146.1"/>
    <property type="molecule type" value="Genomic_DNA"/>
</dbReference>
<dbReference type="Proteomes" id="UP001198439">
    <property type="component" value="Unassembled WGS sequence"/>
</dbReference>
<feature type="domain" description="CMP/dCMP-type deaminase" evidence="9">
    <location>
        <begin position="1"/>
        <end position="112"/>
    </location>
</feature>
<proteinExistence type="inferred from homology"/>
<dbReference type="EMBL" id="PYLP01000003">
    <property type="protein sequence ID" value="PST41296.1"/>
    <property type="molecule type" value="Genomic_DNA"/>
</dbReference>
<evidence type="ECO:0000256" key="3">
    <source>
        <dbReference type="ARBA" id="ARBA00022694"/>
    </source>
</evidence>
<dbReference type="CDD" id="cd01285">
    <property type="entry name" value="nucleoside_deaminase"/>
    <property type="match status" value="1"/>
</dbReference>
<comment type="caution">
    <text evidence="11">The sequence shown here is derived from an EMBL/GenBank/DDBJ whole genome shotgun (WGS) entry which is preliminary data.</text>
</comment>
<feature type="active site" description="Proton donor" evidence="8">
    <location>
        <position position="54"/>
    </location>
</feature>
<keyword evidence="5 8" id="KW-0378">Hydrolase</keyword>
<evidence type="ECO:0000259" key="9">
    <source>
        <dbReference type="PROSITE" id="PS51747"/>
    </source>
</evidence>
<evidence type="ECO:0000256" key="5">
    <source>
        <dbReference type="ARBA" id="ARBA00022801"/>
    </source>
</evidence>